<dbReference type="GO" id="GO:0000049">
    <property type="term" value="F:tRNA binding"/>
    <property type="evidence" value="ECO:0007669"/>
    <property type="project" value="TreeGrafter"/>
</dbReference>
<keyword evidence="10 13" id="KW-0067">ATP-binding</keyword>
<gene>
    <name evidence="14" type="primary">ywlC</name>
    <name evidence="14" type="ORF">SSLFYP27_02482</name>
</gene>
<keyword evidence="6 13" id="KW-0808">Transferase</keyword>
<keyword evidence="5 13" id="KW-0963">Cytoplasm</keyword>
<dbReference type="KEGG" id="ssif:AL483_01780"/>
<dbReference type="PIRSF" id="PIRSF004930">
    <property type="entry name" value="Tln_factor_SUA5"/>
    <property type="match status" value="1"/>
</dbReference>
<evidence type="ECO:0000256" key="11">
    <source>
        <dbReference type="ARBA" id="ARBA00029774"/>
    </source>
</evidence>
<dbReference type="GO" id="GO:0003725">
    <property type="term" value="F:double-stranded RNA binding"/>
    <property type="evidence" value="ECO:0007669"/>
    <property type="project" value="UniProtKB-UniRule"/>
</dbReference>
<dbReference type="EMBL" id="CACRUO010000062">
    <property type="protein sequence ID" value="VYU51345.1"/>
    <property type="molecule type" value="Genomic_DNA"/>
</dbReference>
<protein>
    <recommendedName>
        <fullName evidence="4 13">Threonylcarbamoyl-AMP synthase</fullName>
        <shortName evidence="13">TC-AMP synthase</shortName>
        <ecNumber evidence="3 13">2.7.7.87</ecNumber>
    </recommendedName>
    <alternativeName>
        <fullName evidence="11 13">L-threonylcarbamoyladenylate synthase</fullName>
    </alternativeName>
</protein>
<evidence type="ECO:0000256" key="3">
    <source>
        <dbReference type="ARBA" id="ARBA00012584"/>
    </source>
</evidence>
<dbReference type="InterPro" id="IPR010923">
    <property type="entry name" value="T(6)A37_SUA5"/>
</dbReference>
<dbReference type="FunFam" id="3.90.870.10:FF:000009">
    <property type="entry name" value="Threonylcarbamoyl-AMP synthase, putative"/>
    <property type="match status" value="1"/>
</dbReference>
<dbReference type="InterPro" id="IPR006070">
    <property type="entry name" value="Sua5-like_dom"/>
</dbReference>
<sequence>MMTKTWDLRNQLQTEQGQRALNEISDIYHAGGLVAIPTETVYGLGANACDDQAVRRIYEAKGRPSDNPLIIHIHDKSQLNDFVASYSKEVEQLMDAFWPGPISFILPLKPGYLCERVSGGLDSIAVRMPSHPIGRAILKYTNLPIAAPSANISGRPSPTTFSHVFNDMDGRVEGIVNGDQSEEGLESTVLDCTQYPYRIARPGAITEEMIDSVLPGSVDHDAQLNTEKPIAPGMKYKHYSPQTPVAMLTSLTQAISEDKDWSHTLFAVPATLQAYLPKDAIYRELAKDVTDLKSANHMLYQILHELDTDESIEQGYIYRFEPTDESTAFLNRLEKATGNQQIGADQL</sequence>
<dbReference type="InterPro" id="IPR017945">
    <property type="entry name" value="DHBP_synth_RibB-like_a/b_dom"/>
</dbReference>
<dbReference type="PANTHER" id="PTHR17490:SF16">
    <property type="entry name" value="THREONYLCARBAMOYL-AMP SYNTHASE"/>
    <property type="match status" value="1"/>
</dbReference>
<evidence type="ECO:0000256" key="9">
    <source>
        <dbReference type="ARBA" id="ARBA00022741"/>
    </source>
</evidence>
<evidence type="ECO:0000256" key="6">
    <source>
        <dbReference type="ARBA" id="ARBA00022679"/>
    </source>
</evidence>
<dbReference type="GO" id="GO:0005524">
    <property type="term" value="F:ATP binding"/>
    <property type="evidence" value="ECO:0007669"/>
    <property type="project" value="UniProtKB-UniRule"/>
</dbReference>
<comment type="similarity">
    <text evidence="2 13">Belongs to the SUA5 family.</text>
</comment>
<dbReference type="RefSeq" id="WP_002481796.1">
    <property type="nucleotide sequence ID" value="NZ_CACRUO010000062.1"/>
</dbReference>
<dbReference type="GO" id="GO:0005737">
    <property type="term" value="C:cytoplasm"/>
    <property type="evidence" value="ECO:0007669"/>
    <property type="project" value="UniProtKB-SubCell"/>
</dbReference>
<comment type="function">
    <text evidence="13">Required for the formation of a threonylcarbamoyl group on adenosine at position 37 (t(6)A37) in tRNAs that read codons beginning with adenine.</text>
</comment>
<evidence type="ECO:0000256" key="2">
    <source>
        <dbReference type="ARBA" id="ARBA00007663"/>
    </source>
</evidence>
<dbReference type="PANTHER" id="PTHR17490">
    <property type="entry name" value="SUA5"/>
    <property type="match status" value="1"/>
</dbReference>
<evidence type="ECO:0000313" key="14">
    <source>
        <dbReference type="EMBL" id="VYU51345.1"/>
    </source>
</evidence>
<name>A0A6N3FH07_STASI</name>
<evidence type="ECO:0000256" key="7">
    <source>
        <dbReference type="ARBA" id="ARBA00022694"/>
    </source>
</evidence>
<evidence type="ECO:0000256" key="12">
    <source>
        <dbReference type="ARBA" id="ARBA00048366"/>
    </source>
</evidence>
<evidence type="ECO:0000256" key="10">
    <source>
        <dbReference type="ARBA" id="ARBA00022840"/>
    </source>
</evidence>
<dbReference type="Gene3D" id="3.90.870.10">
    <property type="entry name" value="DHBP synthase"/>
    <property type="match status" value="1"/>
</dbReference>
<dbReference type="NCBIfam" id="TIGR00057">
    <property type="entry name" value="L-threonylcarbamoyladenylate synthase"/>
    <property type="match status" value="1"/>
</dbReference>
<dbReference type="Pfam" id="PF03481">
    <property type="entry name" value="Sua5_C"/>
    <property type="match status" value="1"/>
</dbReference>
<dbReference type="GeneID" id="77331087"/>
<dbReference type="PROSITE" id="PS51163">
    <property type="entry name" value="YRDC"/>
    <property type="match status" value="1"/>
</dbReference>
<keyword evidence="8 13" id="KW-0548">Nucleotidyltransferase</keyword>
<dbReference type="GO" id="GO:0006450">
    <property type="term" value="P:regulation of translational fidelity"/>
    <property type="evidence" value="ECO:0007669"/>
    <property type="project" value="TreeGrafter"/>
</dbReference>
<comment type="catalytic activity">
    <reaction evidence="12 13">
        <text>L-threonine + hydrogencarbonate + ATP = L-threonylcarbamoyladenylate + diphosphate + H2O</text>
        <dbReference type="Rhea" id="RHEA:36407"/>
        <dbReference type="ChEBI" id="CHEBI:15377"/>
        <dbReference type="ChEBI" id="CHEBI:17544"/>
        <dbReference type="ChEBI" id="CHEBI:30616"/>
        <dbReference type="ChEBI" id="CHEBI:33019"/>
        <dbReference type="ChEBI" id="CHEBI:57926"/>
        <dbReference type="ChEBI" id="CHEBI:73682"/>
        <dbReference type="EC" id="2.7.7.87"/>
    </reaction>
</comment>
<keyword evidence="9 13" id="KW-0547">Nucleotide-binding</keyword>
<comment type="subcellular location">
    <subcellularLocation>
        <location evidence="1 13">Cytoplasm</location>
    </subcellularLocation>
</comment>
<reference evidence="14" key="1">
    <citation type="submission" date="2019-11" db="EMBL/GenBank/DDBJ databases">
        <authorList>
            <person name="Feng L."/>
        </authorList>
    </citation>
    <scope>NUCLEOTIDE SEQUENCE</scope>
    <source>
        <strain evidence="14">SsimulansLFYP27</strain>
    </source>
</reference>
<dbReference type="SUPFAM" id="SSF55821">
    <property type="entry name" value="YrdC/RibB"/>
    <property type="match status" value="1"/>
</dbReference>
<evidence type="ECO:0000256" key="5">
    <source>
        <dbReference type="ARBA" id="ARBA00022490"/>
    </source>
</evidence>
<dbReference type="InterPro" id="IPR050156">
    <property type="entry name" value="TC-AMP_synthase_SUA5"/>
</dbReference>
<dbReference type="EC" id="2.7.7.87" evidence="3 13"/>
<dbReference type="GO" id="GO:0008033">
    <property type="term" value="P:tRNA processing"/>
    <property type="evidence" value="ECO:0007669"/>
    <property type="project" value="UniProtKB-KW"/>
</dbReference>
<dbReference type="AlphaFoldDB" id="A0A6N3FH07"/>
<keyword evidence="7 13" id="KW-0819">tRNA processing</keyword>
<dbReference type="GO" id="GO:0061710">
    <property type="term" value="F:L-threonylcarbamoyladenylate synthase"/>
    <property type="evidence" value="ECO:0007669"/>
    <property type="project" value="UniProtKB-EC"/>
</dbReference>
<dbReference type="InterPro" id="IPR005145">
    <property type="entry name" value="Sua5_C"/>
</dbReference>
<dbReference type="Pfam" id="PF01300">
    <property type="entry name" value="Sua5_yciO_yrdC"/>
    <property type="match status" value="1"/>
</dbReference>
<dbReference type="InterPro" id="IPR038385">
    <property type="entry name" value="Sua5/YwlC_C"/>
</dbReference>
<evidence type="ECO:0000256" key="1">
    <source>
        <dbReference type="ARBA" id="ARBA00004496"/>
    </source>
</evidence>
<evidence type="ECO:0000256" key="13">
    <source>
        <dbReference type="PIRNR" id="PIRNR004930"/>
    </source>
</evidence>
<evidence type="ECO:0000256" key="8">
    <source>
        <dbReference type="ARBA" id="ARBA00022695"/>
    </source>
</evidence>
<dbReference type="Gene3D" id="3.40.50.11030">
    <property type="entry name" value="Threonylcarbamoyl-AMP synthase, C-terminal domain"/>
    <property type="match status" value="1"/>
</dbReference>
<proteinExistence type="inferred from homology"/>
<evidence type="ECO:0000256" key="4">
    <source>
        <dbReference type="ARBA" id="ARBA00015492"/>
    </source>
</evidence>
<organism evidence="14">
    <name type="scientific">Staphylococcus simulans</name>
    <dbReference type="NCBI Taxonomy" id="1286"/>
    <lineage>
        <taxon>Bacteria</taxon>
        <taxon>Bacillati</taxon>
        <taxon>Bacillota</taxon>
        <taxon>Bacilli</taxon>
        <taxon>Bacillales</taxon>
        <taxon>Staphylococcaceae</taxon>
        <taxon>Staphylococcus</taxon>
    </lineage>
</organism>
<accession>A0A6N3FH07</accession>